<gene>
    <name evidence="1" type="ORF">CGLO_18127</name>
</gene>
<proteinExistence type="predicted"/>
<dbReference type="EMBL" id="AMYD01004380">
    <property type="protein sequence ID" value="EQB43237.1"/>
    <property type="molecule type" value="Genomic_DNA"/>
</dbReference>
<evidence type="ECO:0000313" key="2">
    <source>
        <dbReference type="Proteomes" id="UP000015530"/>
    </source>
</evidence>
<dbReference type="Proteomes" id="UP000015530">
    <property type="component" value="Unassembled WGS sequence"/>
</dbReference>
<protein>
    <submittedName>
        <fullName evidence="1">Uncharacterized protein</fullName>
    </submittedName>
</protein>
<dbReference type="AlphaFoldDB" id="T0JIM3"/>
<evidence type="ECO:0000313" key="1">
    <source>
        <dbReference type="EMBL" id="EQB43237.1"/>
    </source>
</evidence>
<accession>T0JIM3</accession>
<dbReference type="HOGENOM" id="CLU_3377059_0_0_1"/>
<organism evidence="1 2">
    <name type="scientific">Colletotrichum gloeosporioides (strain Cg-14)</name>
    <name type="common">Anthracnose fungus</name>
    <name type="synonym">Glomerella cingulata</name>
    <dbReference type="NCBI Taxonomy" id="1237896"/>
    <lineage>
        <taxon>Eukaryota</taxon>
        <taxon>Fungi</taxon>
        <taxon>Dikarya</taxon>
        <taxon>Ascomycota</taxon>
        <taxon>Pezizomycotina</taxon>
        <taxon>Sordariomycetes</taxon>
        <taxon>Hypocreomycetidae</taxon>
        <taxon>Glomerellales</taxon>
        <taxon>Glomerellaceae</taxon>
        <taxon>Colletotrichum</taxon>
        <taxon>Colletotrichum gloeosporioides species complex</taxon>
    </lineage>
</organism>
<sequence length="34" mass="4099">MEDRYGKATLEQMINQKVVNQLAKQNKLEVWTYK</sequence>
<comment type="caution">
    <text evidence="1">The sequence shown here is derived from an EMBL/GenBank/DDBJ whole genome shotgun (WGS) entry which is preliminary data.</text>
</comment>
<reference evidence="2" key="1">
    <citation type="journal article" date="2013" name="Mol. Plant Microbe Interact.">
        <title>Global aspects of pacC regulation of pathogenicity genes in Colletotrichum gloeosporioides as revealed by transcriptome analysis.</title>
        <authorList>
            <person name="Alkan N."/>
            <person name="Meng X."/>
            <person name="Friedlander G."/>
            <person name="Reuveni E."/>
            <person name="Sukno S."/>
            <person name="Sherman A."/>
            <person name="Thon M."/>
            <person name="Fluhr R."/>
            <person name="Prusky D."/>
        </authorList>
    </citation>
    <scope>NUCLEOTIDE SEQUENCE [LARGE SCALE GENOMIC DNA]</scope>
    <source>
        <strain evidence="2">Cg-14</strain>
    </source>
</reference>
<name>T0JIM3_COLGC</name>